<dbReference type="Gene3D" id="3.30.300.90">
    <property type="entry name" value="BolA-like"/>
    <property type="match status" value="1"/>
</dbReference>
<organism evidence="2 3">
    <name type="scientific">Sphingomicrobium sediminis</name>
    <dbReference type="NCBI Taxonomy" id="2950949"/>
    <lineage>
        <taxon>Bacteria</taxon>
        <taxon>Pseudomonadati</taxon>
        <taxon>Pseudomonadota</taxon>
        <taxon>Alphaproteobacteria</taxon>
        <taxon>Sphingomonadales</taxon>
        <taxon>Sphingomonadaceae</taxon>
        <taxon>Sphingomicrobium</taxon>
    </lineage>
</organism>
<dbReference type="PIRSF" id="PIRSF003113">
    <property type="entry name" value="BolA"/>
    <property type="match status" value="1"/>
</dbReference>
<dbReference type="PANTHER" id="PTHR46230">
    <property type="match status" value="1"/>
</dbReference>
<evidence type="ECO:0000313" key="2">
    <source>
        <dbReference type="EMBL" id="MCM8557851.1"/>
    </source>
</evidence>
<sequence>MSEESTVSAEMIRRLRNALRPINMKLNNDSAAHAGHAGDDGSGDTHWSLDIESAQFEGLNRVARQRLVYKALGDLMDNPIHALQIKARAPGE</sequence>
<dbReference type="Proteomes" id="UP001155128">
    <property type="component" value="Unassembled WGS sequence"/>
</dbReference>
<accession>A0A9X2EJC5</accession>
<dbReference type="Pfam" id="PF01722">
    <property type="entry name" value="BolA"/>
    <property type="match status" value="1"/>
</dbReference>
<dbReference type="PANTHER" id="PTHR46230:SF7">
    <property type="entry name" value="BOLA-LIKE PROTEIN 1"/>
    <property type="match status" value="1"/>
</dbReference>
<dbReference type="GO" id="GO:0016226">
    <property type="term" value="P:iron-sulfur cluster assembly"/>
    <property type="evidence" value="ECO:0007669"/>
    <property type="project" value="TreeGrafter"/>
</dbReference>
<dbReference type="EMBL" id="JAMSHT010000001">
    <property type="protein sequence ID" value="MCM8557851.1"/>
    <property type="molecule type" value="Genomic_DNA"/>
</dbReference>
<dbReference type="InterPro" id="IPR002634">
    <property type="entry name" value="BolA"/>
</dbReference>
<gene>
    <name evidence="2" type="ORF">NDO55_08470</name>
</gene>
<evidence type="ECO:0000313" key="3">
    <source>
        <dbReference type="Proteomes" id="UP001155128"/>
    </source>
</evidence>
<reference evidence="2" key="1">
    <citation type="submission" date="2022-06" db="EMBL/GenBank/DDBJ databases">
        <title>Sphingomicrobium sedimins sp. nov., a marine bacterium isolated from tidal flat.</title>
        <authorList>
            <person name="Kim C.-H."/>
            <person name="Yoo Y."/>
            <person name="Kim J.-J."/>
        </authorList>
    </citation>
    <scope>NUCLEOTIDE SEQUENCE</scope>
    <source>
        <strain evidence="2">GRR-S6-50</strain>
    </source>
</reference>
<keyword evidence="3" id="KW-1185">Reference proteome</keyword>
<comment type="similarity">
    <text evidence="1">Belongs to the BolA/IbaG family.</text>
</comment>
<evidence type="ECO:0000256" key="1">
    <source>
        <dbReference type="RuleBase" id="RU003860"/>
    </source>
</evidence>
<protein>
    <submittedName>
        <fullName evidence="2">BolA family transcriptional regulator</fullName>
    </submittedName>
</protein>
<proteinExistence type="inferred from homology"/>
<comment type="caution">
    <text evidence="2">The sequence shown here is derived from an EMBL/GenBank/DDBJ whole genome shotgun (WGS) entry which is preliminary data.</text>
</comment>
<dbReference type="RefSeq" id="WP_252114276.1">
    <property type="nucleotide sequence ID" value="NZ_JAMSHT010000001.1"/>
</dbReference>
<dbReference type="InterPro" id="IPR036065">
    <property type="entry name" value="BolA-like_sf"/>
</dbReference>
<name>A0A9X2EJC5_9SPHN</name>
<dbReference type="AlphaFoldDB" id="A0A9X2EJC5"/>
<dbReference type="SUPFAM" id="SSF82657">
    <property type="entry name" value="BolA-like"/>
    <property type="match status" value="1"/>
</dbReference>